<name>A0A1H6XMV7_9FLAO</name>
<dbReference type="Proteomes" id="UP000199702">
    <property type="component" value="Unassembled WGS sequence"/>
</dbReference>
<dbReference type="EMBL" id="FNYA01000009">
    <property type="protein sequence ID" value="SEJ29496.1"/>
    <property type="molecule type" value="Genomic_DNA"/>
</dbReference>
<dbReference type="AlphaFoldDB" id="A0A1H6XMV7"/>
<accession>A0A1H6XMV7</accession>
<protein>
    <submittedName>
        <fullName evidence="1">Uncharacterized protein</fullName>
    </submittedName>
</protein>
<keyword evidence="2" id="KW-1185">Reference proteome</keyword>
<evidence type="ECO:0000313" key="2">
    <source>
        <dbReference type="Proteomes" id="UP000199702"/>
    </source>
</evidence>
<gene>
    <name evidence="1" type="ORF">SAMN05660918_2874</name>
</gene>
<proteinExistence type="predicted"/>
<evidence type="ECO:0000313" key="1">
    <source>
        <dbReference type="EMBL" id="SEJ29496.1"/>
    </source>
</evidence>
<dbReference type="STRING" id="402734.SAMN05660918_2874"/>
<organism evidence="1 2">
    <name type="scientific">Flavobacterium terrigena</name>
    <dbReference type="NCBI Taxonomy" id="402734"/>
    <lineage>
        <taxon>Bacteria</taxon>
        <taxon>Pseudomonadati</taxon>
        <taxon>Bacteroidota</taxon>
        <taxon>Flavobacteriia</taxon>
        <taxon>Flavobacteriales</taxon>
        <taxon>Flavobacteriaceae</taxon>
        <taxon>Flavobacterium</taxon>
    </lineage>
</organism>
<sequence>MRKKPNAQQAFGYIANFVVNTRLHFARNFIFNRNNSPASASAHS</sequence>
<reference evidence="2" key="1">
    <citation type="submission" date="2016-10" db="EMBL/GenBank/DDBJ databases">
        <authorList>
            <person name="Varghese N."/>
            <person name="Submissions S."/>
        </authorList>
    </citation>
    <scope>NUCLEOTIDE SEQUENCE [LARGE SCALE GENOMIC DNA]</scope>
    <source>
        <strain evidence="2">DSM 17934</strain>
    </source>
</reference>